<sequence>MVLPRHHKRLKHSFWSIVTVTAMMTLLEAVTAYEFFELDRAFTWIFALQAVAGTLVCAGLFEMRRTFGSIVAAKEKVNRDQAQIYCYDSVTGALSRAAFIEACEKGLRARQVGCGFFLHIDLDYLKRINDGLGHAKGDAALRHAATVAKALAPDSAFGRLGGDEFALLVMKRPHDEAMAFAEHYLSRLAMTFWHEGQPMSLSASIGLARIEPEVAGFDDLVHRADLALYESKCKGRGRATLFEEDMLRDLRQTRMVERDLRAAILLGELELAYQPLSSADGGIVACEALVRWRHSLRGVIPPSEFIPVAERTTLIDQLGEFVLRRACCDMKEFPGLSFGVNFSANQFKRDGVVSMVEAILAETGTDPRRLAIEITESMAMSDGEDVRKRLEALRSLGVKISLDDFGAGFSGFAYLQSFPVDSIKIDRSFVAKLGTSSVSSVLVSALVNVAHAVGVNVVAEGVETEEQHRLAVAAGADLFQGFHLARPMSLAALRDHVARQEAGGLPRSGAASAPRILSFAGPKTSEPRLKIA</sequence>
<dbReference type="SUPFAM" id="SSF55073">
    <property type="entry name" value="Nucleotide cyclase"/>
    <property type="match status" value="1"/>
</dbReference>
<dbReference type="PROSITE" id="PS50883">
    <property type="entry name" value="EAL"/>
    <property type="match status" value="1"/>
</dbReference>
<dbReference type="InterPro" id="IPR029787">
    <property type="entry name" value="Nucleotide_cyclase"/>
</dbReference>
<keyword evidence="1" id="KW-0812">Transmembrane</keyword>
<feature type="transmembrane region" description="Helical" evidence="1">
    <location>
        <begin position="42"/>
        <end position="61"/>
    </location>
</feature>
<name>A0ABY7C4B3_9HYPH</name>
<evidence type="ECO:0000313" key="5">
    <source>
        <dbReference type="Proteomes" id="UP001164020"/>
    </source>
</evidence>
<evidence type="ECO:0000256" key="1">
    <source>
        <dbReference type="SAM" id="Phobius"/>
    </source>
</evidence>
<feature type="domain" description="GGDEF" evidence="3">
    <location>
        <begin position="113"/>
        <end position="244"/>
    </location>
</feature>
<dbReference type="CDD" id="cd01948">
    <property type="entry name" value="EAL"/>
    <property type="match status" value="1"/>
</dbReference>
<dbReference type="Proteomes" id="UP001164020">
    <property type="component" value="Chromosome"/>
</dbReference>
<gene>
    <name evidence="4" type="ORF">OH818_12585</name>
</gene>
<dbReference type="Pfam" id="PF00990">
    <property type="entry name" value="GGDEF"/>
    <property type="match status" value="1"/>
</dbReference>
<reference evidence="4" key="1">
    <citation type="submission" date="2022-12" db="EMBL/GenBank/DDBJ databases">
        <title>Jiella pelagia sp. nov., isolated from phosphonate enriched culture of Northwest Pacific surface seawater.</title>
        <authorList>
            <person name="Shin D.Y."/>
            <person name="Hwang C.Y."/>
        </authorList>
    </citation>
    <scope>NUCLEOTIDE SEQUENCE</scope>
    <source>
        <strain evidence="4">HL-NP1</strain>
    </source>
</reference>
<dbReference type="SUPFAM" id="SSF141868">
    <property type="entry name" value="EAL domain-like"/>
    <property type="match status" value="1"/>
</dbReference>
<feature type="domain" description="EAL" evidence="2">
    <location>
        <begin position="253"/>
        <end position="501"/>
    </location>
</feature>
<dbReference type="InterPro" id="IPR050706">
    <property type="entry name" value="Cyclic-di-GMP_PDE-like"/>
</dbReference>
<evidence type="ECO:0000259" key="2">
    <source>
        <dbReference type="PROSITE" id="PS50883"/>
    </source>
</evidence>
<dbReference type="SMART" id="SM00052">
    <property type="entry name" value="EAL"/>
    <property type="match status" value="1"/>
</dbReference>
<dbReference type="PANTHER" id="PTHR33121:SF79">
    <property type="entry name" value="CYCLIC DI-GMP PHOSPHODIESTERASE PDED-RELATED"/>
    <property type="match status" value="1"/>
</dbReference>
<protein>
    <submittedName>
        <fullName evidence="4">Bifunctional diguanylate cyclase/phosphodiesterase</fullName>
    </submittedName>
</protein>
<dbReference type="CDD" id="cd01949">
    <property type="entry name" value="GGDEF"/>
    <property type="match status" value="1"/>
</dbReference>
<keyword evidence="1" id="KW-1133">Transmembrane helix</keyword>
<dbReference type="PANTHER" id="PTHR33121">
    <property type="entry name" value="CYCLIC DI-GMP PHOSPHODIESTERASE PDEF"/>
    <property type="match status" value="1"/>
</dbReference>
<dbReference type="NCBIfam" id="TIGR00254">
    <property type="entry name" value="GGDEF"/>
    <property type="match status" value="1"/>
</dbReference>
<dbReference type="InterPro" id="IPR001633">
    <property type="entry name" value="EAL_dom"/>
</dbReference>
<organism evidence="4 5">
    <name type="scientific">Jiella pelagia</name>
    <dbReference type="NCBI Taxonomy" id="2986949"/>
    <lineage>
        <taxon>Bacteria</taxon>
        <taxon>Pseudomonadati</taxon>
        <taxon>Pseudomonadota</taxon>
        <taxon>Alphaproteobacteria</taxon>
        <taxon>Hyphomicrobiales</taxon>
        <taxon>Aurantimonadaceae</taxon>
        <taxon>Jiella</taxon>
    </lineage>
</organism>
<dbReference type="PROSITE" id="PS50887">
    <property type="entry name" value="GGDEF"/>
    <property type="match status" value="1"/>
</dbReference>
<keyword evidence="1" id="KW-0472">Membrane</keyword>
<dbReference type="RefSeq" id="WP_268883290.1">
    <property type="nucleotide sequence ID" value="NZ_CP114029.1"/>
</dbReference>
<dbReference type="InterPro" id="IPR035919">
    <property type="entry name" value="EAL_sf"/>
</dbReference>
<proteinExistence type="predicted"/>
<evidence type="ECO:0000313" key="4">
    <source>
        <dbReference type="EMBL" id="WAP70764.1"/>
    </source>
</evidence>
<dbReference type="EMBL" id="CP114029">
    <property type="protein sequence ID" value="WAP70764.1"/>
    <property type="molecule type" value="Genomic_DNA"/>
</dbReference>
<accession>A0ABY7C4B3</accession>
<dbReference type="Gene3D" id="3.20.20.450">
    <property type="entry name" value="EAL domain"/>
    <property type="match status" value="1"/>
</dbReference>
<dbReference type="Gene3D" id="3.30.70.270">
    <property type="match status" value="1"/>
</dbReference>
<dbReference type="InterPro" id="IPR043128">
    <property type="entry name" value="Rev_trsase/Diguanyl_cyclase"/>
</dbReference>
<evidence type="ECO:0000259" key="3">
    <source>
        <dbReference type="PROSITE" id="PS50887"/>
    </source>
</evidence>
<dbReference type="InterPro" id="IPR000160">
    <property type="entry name" value="GGDEF_dom"/>
</dbReference>
<dbReference type="Pfam" id="PF00563">
    <property type="entry name" value="EAL"/>
    <property type="match status" value="1"/>
</dbReference>
<feature type="transmembrane region" description="Helical" evidence="1">
    <location>
        <begin position="12"/>
        <end position="36"/>
    </location>
</feature>
<dbReference type="SMART" id="SM00267">
    <property type="entry name" value="GGDEF"/>
    <property type="match status" value="1"/>
</dbReference>
<keyword evidence="5" id="KW-1185">Reference proteome</keyword>